<dbReference type="EMBL" id="RBXL01000001">
    <property type="protein sequence ID" value="RKT43905.1"/>
    <property type="molecule type" value="Genomic_DNA"/>
</dbReference>
<dbReference type="InterPro" id="IPR004513">
    <property type="entry name" value="FtsX"/>
</dbReference>
<keyword evidence="7 12" id="KW-0132">Cell division</keyword>
<feature type="domain" description="FtsX extracellular" evidence="16">
    <location>
        <begin position="94"/>
        <end position="183"/>
    </location>
</feature>
<evidence type="ECO:0000256" key="13">
    <source>
        <dbReference type="SAM" id="MobiDB-lite"/>
    </source>
</evidence>
<evidence type="ECO:0000256" key="2">
    <source>
        <dbReference type="ARBA" id="ARBA00007379"/>
    </source>
</evidence>
<comment type="caution">
    <text evidence="17">The sequence shown here is derived from an EMBL/GenBank/DDBJ whole genome shotgun (WGS) entry which is preliminary data.</text>
</comment>
<dbReference type="AlphaFoldDB" id="A0A495V5N4"/>
<protein>
    <recommendedName>
        <fullName evidence="4 12">Cell division protein FtsX</fullName>
    </recommendedName>
</protein>
<feature type="transmembrane region" description="Helical" evidence="14">
    <location>
        <begin position="302"/>
        <end position="326"/>
    </location>
</feature>
<feature type="domain" description="ABC3 transporter permease C-terminal" evidence="15">
    <location>
        <begin position="212"/>
        <end position="329"/>
    </location>
</feature>
<feature type="region of interest" description="Disordered" evidence="13">
    <location>
        <begin position="1"/>
        <end position="30"/>
    </location>
</feature>
<evidence type="ECO:0000256" key="1">
    <source>
        <dbReference type="ARBA" id="ARBA00004429"/>
    </source>
</evidence>
<evidence type="ECO:0000256" key="5">
    <source>
        <dbReference type="ARBA" id="ARBA00022475"/>
    </source>
</evidence>
<dbReference type="PANTHER" id="PTHR47755">
    <property type="entry name" value="CELL DIVISION PROTEIN FTSX"/>
    <property type="match status" value="1"/>
</dbReference>
<feature type="transmembrane region" description="Helical" evidence="14">
    <location>
        <begin position="261"/>
        <end position="282"/>
    </location>
</feature>
<dbReference type="Gene3D" id="3.30.70.3040">
    <property type="match status" value="1"/>
</dbReference>
<keyword evidence="8 14" id="KW-0812">Transmembrane</keyword>
<keyword evidence="5 12" id="KW-1003">Cell membrane</keyword>
<keyword evidence="18" id="KW-1185">Reference proteome</keyword>
<evidence type="ECO:0000313" key="18">
    <source>
        <dbReference type="Proteomes" id="UP000274556"/>
    </source>
</evidence>
<dbReference type="InterPro" id="IPR040690">
    <property type="entry name" value="FtsX_ECD"/>
</dbReference>
<comment type="subunit">
    <text evidence="3">Forms a membrane-associated complex with FtsE.</text>
</comment>
<dbReference type="Pfam" id="PF02687">
    <property type="entry name" value="FtsX"/>
    <property type="match status" value="1"/>
</dbReference>
<keyword evidence="6 12" id="KW-0997">Cell inner membrane</keyword>
<feature type="compositionally biased region" description="Basic residues" evidence="13">
    <location>
        <begin position="17"/>
        <end position="26"/>
    </location>
</feature>
<dbReference type="GO" id="GO:0005886">
    <property type="term" value="C:plasma membrane"/>
    <property type="evidence" value="ECO:0007669"/>
    <property type="project" value="UniProtKB-SubCell"/>
</dbReference>
<dbReference type="InterPro" id="IPR047590">
    <property type="entry name" value="FtsX_proteobact-type"/>
</dbReference>
<keyword evidence="9 14" id="KW-1133">Transmembrane helix</keyword>
<reference evidence="17 18" key="1">
    <citation type="submission" date="2018-10" db="EMBL/GenBank/DDBJ databases">
        <title>Genomic Encyclopedia of Archaeal and Bacterial Type Strains, Phase II (KMG-II): from individual species to whole genera.</title>
        <authorList>
            <person name="Goeker M."/>
        </authorList>
    </citation>
    <scope>NUCLEOTIDE SEQUENCE [LARGE SCALE GENOMIC DNA]</scope>
    <source>
        <strain evidence="17 18">DSM 235</strain>
    </source>
</reference>
<evidence type="ECO:0000256" key="3">
    <source>
        <dbReference type="ARBA" id="ARBA00011160"/>
    </source>
</evidence>
<name>A0A495V5N4_9GAMM</name>
<comment type="subcellular location">
    <subcellularLocation>
        <location evidence="1">Cell inner membrane</location>
        <topology evidence="1">Multi-pass membrane protein</topology>
    </subcellularLocation>
</comment>
<dbReference type="OrthoDB" id="9813411at2"/>
<dbReference type="PIRSF" id="PIRSF003097">
    <property type="entry name" value="FtsX"/>
    <property type="match status" value="1"/>
</dbReference>
<dbReference type="GO" id="GO:0051301">
    <property type="term" value="P:cell division"/>
    <property type="evidence" value="ECO:0007669"/>
    <property type="project" value="UniProtKB-KW"/>
</dbReference>
<dbReference type="RefSeq" id="WP_120796425.1">
    <property type="nucleotide sequence ID" value="NZ_RBXL01000001.1"/>
</dbReference>
<comment type="similarity">
    <text evidence="2 12">Belongs to the ABC-4 integral membrane protein family. FtsX subfamily.</text>
</comment>
<evidence type="ECO:0000259" key="15">
    <source>
        <dbReference type="Pfam" id="PF02687"/>
    </source>
</evidence>
<evidence type="ECO:0000256" key="6">
    <source>
        <dbReference type="ARBA" id="ARBA00022519"/>
    </source>
</evidence>
<dbReference type="PANTHER" id="PTHR47755:SF1">
    <property type="entry name" value="CELL DIVISION PROTEIN FTSX"/>
    <property type="match status" value="1"/>
</dbReference>
<sequence length="336" mass="36520">MAKPKTAKPKTAEPKTSKRTPHRRSGPRLLDMPGLWANRHLQSAVATLGRLMRTPLPTGMTIAVIGISLALPAALFVVTENLRTMAGGWDQAAAISLFLKQDVDDAGAARLAEQLRARPELAQVHLISREQALNEFRALGGFEDALSQLKSNPLPAVLALYPRAASSAPERLQALHDELMTLPEADFARMDTLWLQRFQAILDLAQRAVLLLGGLLGLGVLLIVGNTIRLEILNRRIEIEIMELVGATGAFIRRPFLYAGAWYGLLGGLTAWFLVTIAVVLLQQPVSRLATLYRSEFPLTGLGPLAMLVILSGSMLFGLIGSWIAVNRHLRGAEPG</sequence>
<dbReference type="Proteomes" id="UP000274556">
    <property type="component" value="Unassembled WGS sequence"/>
</dbReference>
<dbReference type="NCBIfam" id="TIGR00439">
    <property type="entry name" value="FtsX_Gneg"/>
    <property type="match status" value="1"/>
</dbReference>
<keyword evidence="11 12" id="KW-0131">Cell cycle</keyword>
<dbReference type="Pfam" id="PF18075">
    <property type="entry name" value="FtsX_ECD"/>
    <property type="match status" value="1"/>
</dbReference>
<evidence type="ECO:0000256" key="4">
    <source>
        <dbReference type="ARBA" id="ARBA00021907"/>
    </source>
</evidence>
<evidence type="ECO:0000256" key="14">
    <source>
        <dbReference type="SAM" id="Phobius"/>
    </source>
</evidence>
<evidence type="ECO:0000256" key="9">
    <source>
        <dbReference type="ARBA" id="ARBA00022989"/>
    </source>
</evidence>
<dbReference type="GO" id="GO:0032153">
    <property type="term" value="C:cell division site"/>
    <property type="evidence" value="ECO:0007669"/>
    <property type="project" value="TreeGrafter"/>
</dbReference>
<gene>
    <name evidence="17" type="ORF">BDD21_1269</name>
</gene>
<dbReference type="InterPro" id="IPR003838">
    <property type="entry name" value="ABC3_permease_C"/>
</dbReference>
<evidence type="ECO:0000256" key="10">
    <source>
        <dbReference type="ARBA" id="ARBA00023136"/>
    </source>
</evidence>
<feature type="transmembrane region" description="Helical" evidence="14">
    <location>
        <begin position="208"/>
        <end position="228"/>
    </location>
</feature>
<evidence type="ECO:0000256" key="7">
    <source>
        <dbReference type="ARBA" id="ARBA00022618"/>
    </source>
</evidence>
<evidence type="ECO:0000256" key="8">
    <source>
        <dbReference type="ARBA" id="ARBA00022692"/>
    </source>
</evidence>
<evidence type="ECO:0000259" key="16">
    <source>
        <dbReference type="Pfam" id="PF18075"/>
    </source>
</evidence>
<evidence type="ECO:0000313" key="17">
    <source>
        <dbReference type="EMBL" id="RKT43905.1"/>
    </source>
</evidence>
<evidence type="ECO:0000256" key="12">
    <source>
        <dbReference type="PIRNR" id="PIRNR003097"/>
    </source>
</evidence>
<organism evidence="17 18">
    <name type="scientific">Thiocapsa rosea</name>
    <dbReference type="NCBI Taxonomy" id="69360"/>
    <lineage>
        <taxon>Bacteria</taxon>
        <taxon>Pseudomonadati</taxon>
        <taxon>Pseudomonadota</taxon>
        <taxon>Gammaproteobacteria</taxon>
        <taxon>Chromatiales</taxon>
        <taxon>Chromatiaceae</taxon>
        <taxon>Thiocapsa</taxon>
    </lineage>
</organism>
<comment type="function">
    <text evidence="12">Part of the ABC transporter FtsEX involved in cellular division.</text>
</comment>
<evidence type="ECO:0000256" key="11">
    <source>
        <dbReference type="ARBA" id="ARBA00023306"/>
    </source>
</evidence>
<keyword evidence="10 12" id="KW-0472">Membrane</keyword>
<accession>A0A495V5N4</accession>
<proteinExistence type="inferred from homology"/>
<feature type="transmembrane region" description="Helical" evidence="14">
    <location>
        <begin position="60"/>
        <end position="79"/>
    </location>
</feature>